<evidence type="ECO:0000313" key="2">
    <source>
        <dbReference type="Proteomes" id="UP000826195"/>
    </source>
</evidence>
<protein>
    <submittedName>
        <fullName evidence="1">Uncharacterized protein</fullName>
    </submittedName>
</protein>
<evidence type="ECO:0000313" key="1">
    <source>
        <dbReference type="EMBL" id="KAH0552110.1"/>
    </source>
</evidence>
<dbReference type="EMBL" id="JAHXZJ010001492">
    <property type="protein sequence ID" value="KAH0552110.1"/>
    <property type="molecule type" value="Genomic_DNA"/>
</dbReference>
<sequence length="76" mass="8662">MARGKINYNIIQGKQSEELNERIAKIDESREVEHCALIDVSNPGRIVSCRDKWGQSEEAKHTLLLSDLLIEGNLER</sequence>
<comment type="caution">
    <text evidence="1">The sequence shown here is derived from an EMBL/GenBank/DDBJ whole genome shotgun (WGS) entry which is preliminary data.</text>
</comment>
<dbReference type="AlphaFoldDB" id="A0AAV7IIT9"/>
<name>A0AAV7IIT9_COTGL</name>
<proteinExistence type="predicted"/>
<accession>A0AAV7IIT9</accession>
<reference evidence="1 2" key="1">
    <citation type="journal article" date="2021" name="J. Hered.">
        <title>A chromosome-level genome assembly of the parasitoid wasp, Cotesia glomerata (Hymenoptera: Braconidae).</title>
        <authorList>
            <person name="Pinto B.J."/>
            <person name="Weis J.J."/>
            <person name="Gamble T."/>
            <person name="Ode P.J."/>
            <person name="Paul R."/>
            <person name="Zaspel J.M."/>
        </authorList>
    </citation>
    <scope>NUCLEOTIDE SEQUENCE [LARGE SCALE GENOMIC DNA]</scope>
    <source>
        <strain evidence="1">CgM1</strain>
    </source>
</reference>
<keyword evidence="2" id="KW-1185">Reference proteome</keyword>
<dbReference type="Proteomes" id="UP000826195">
    <property type="component" value="Unassembled WGS sequence"/>
</dbReference>
<organism evidence="1 2">
    <name type="scientific">Cotesia glomerata</name>
    <name type="common">Lepidopteran parasitic wasp</name>
    <name type="synonym">Apanteles glomeratus</name>
    <dbReference type="NCBI Taxonomy" id="32391"/>
    <lineage>
        <taxon>Eukaryota</taxon>
        <taxon>Metazoa</taxon>
        <taxon>Ecdysozoa</taxon>
        <taxon>Arthropoda</taxon>
        <taxon>Hexapoda</taxon>
        <taxon>Insecta</taxon>
        <taxon>Pterygota</taxon>
        <taxon>Neoptera</taxon>
        <taxon>Endopterygota</taxon>
        <taxon>Hymenoptera</taxon>
        <taxon>Apocrita</taxon>
        <taxon>Ichneumonoidea</taxon>
        <taxon>Braconidae</taxon>
        <taxon>Microgastrinae</taxon>
        <taxon>Cotesia</taxon>
    </lineage>
</organism>
<gene>
    <name evidence="1" type="ORF">KQX54_005717</name>
</gene>